<comment type="caution">
    <text evidence="10">The sequence shown here is derived from an EMBL/GenBank/DDBJ whole genome shotgun (WGS) entry which is preliminary data.</text>
</comment>
<feature type="region of interest" description="Disordered" evidence="8">
    <location>
        <begin position="73"/>
        <end position="153"/>
    </location>
</feature>
<accession>A0ABN7EE51</accession>
<evidence type="ECO:0000256" key="5">
    <source>
        <dbReference type="ARBA" id="ARBA00022695"/>
    </source>
</evidence>
<evidence type="ECO:0000256" key="6">
    <source>
        <dbReference type="ARBA" id="ARBA00022833"/>
    </source>
</evidence>
<dbReference type="SUPFAM" id="SSF64484">
    <property type="entry name" value="beta and beta-prime subunits of DNA dependent RNA-polymerase"/>
    <property type="match status" value="1"/>
</dbReference>
<evidence type="ECO:0000256" key="4">
    <source>
        <dbReference type="ARBA" id="ARBA00022679"/>
    </source>
</evidence>
<keyword evidence="4" id="KW-0808">Transferase</keyword>
<dbReference type="Proteomes" id="UP001189122">
    <property type="component" value="Unassembled WGS sequence"/>
</dbReference>
<name>A0ABN7EE51_SPIIN</name>
<dbReference type="Pfam" id="PF04998">
    <property type="entry name" value="RNA_pol_Rpb1_5"/>
    <property type="match status" value="1"/>
</dbReference>
<dbReference type="PANTHER" id="PTHR19376">
    <property type="entry name" value="DNA-DIRECTED RNA POLYMERASE"/>
    <property type="match status" value="1"/>
</dbReference>
<organism evidence="10 11">
    <name type="scientific">Spirodela intermedia</name>
    <name type="common">Intermediate duckweed</name>
    <dbReference type="NCBI Taxonomy" id="51605"/>
    <lineage>
        <taxon>Eukaryota</taxon>
        <taxon>Viridiplantae</taxon>
        <taxon>Streptophyta</taxon>
        <taxon>Embryophyta</taxon>
        <taxon>Tracheophyta</taxon>
        <taxon>Spermatophyta</taxon>
        <taxon>Magnoliopsida</taxon>
        <taxon>Liliopsida</taxon>
        <taxon>Araceae</taxon>
        <taxon>Lemnoideae</taxon>
        <taxon>Spirodela</taxon>
    </lineage>
</organism>
<evidence type="ECO:0000313" key="10">
    <source>
        <dbReference type="EMBL" id="CAA6675609.1"/>
    </source>
</evidence>
<comment type="similarity">
    <text evidence="1">Belongs to the RNA polymerase beta' chain family.</text>
</comment>
<evidence type="ECO:0000256" key="7">
    <source>
        <dbReference type="ARBA" id="ARBA00023163"/>
    </source>
</evidence>
<keyword evidence="7" id="KW-0804">Transcription</keyword>
<keyword evidence="11" id="KW-1185">Reference proteome</keyword>
<dbReference type="InterPro" id="IPR007081">
    <property type="entry name" value="RNA_pol_Rpb1_5"/>
</dbReference>
<feature type="compositionally biased region" description="Acidic residues" evidence="8">
    <location>
        <begin position="80"/>
        <end position="92"/>
    </location>
</feature>
<dbReference type="Gene3D" id="1.10.150.390">
    <property type="match status" value="1"/>
</dbReference>
<dbReference type="InterPro" id="IPR045867">
    <property type="entry name" value="DNA-dir_RpoC_beta_prime"/>
</dbReference>
<dbReference type="PANTHER" id="PTHR19376:SF11">
    <property type="entry name" value="DNA-DIRECTED RNA POLYMERASE I SUBUNIT RPA1"/>
    <property type="match status" value="1"/>
</dbReference>
<evidence type="ECO:0000259" key="9">
    <source>
        <dbReference type="Pfam" id="PF04998"/>
    </source>
</evidence>
<keyword evidence="6" id="KW-0862">Zinc</keyword>
<keyword evidence="3" id="KW-0240">DNA-directed RNA polymerase</keyword>
<dbReference type="EC" id="2.7.7.6" evidence="2"/>
<evidence type="ECO:0000313" key="11">
    <source>
        <dbReference type="Proteomes" id="UP001189122"/>
    </source>
</evidence>
<sequence>MEVCVVPFCVMEKKVGTVYKLSGKLYSPDKYPPHSGITLERCETAVKYDFVDALELAIKKHLETVSKISSIQSVSGGEESFVEGESGEDDEPSTPSVRGWATMRTTPDQGTDAQKRKNRRMTRSTMRTTWVKTMVRSEGGRIEQAGDEPSGFESEIDQAEVDEDYSLGGEVPTLESDGEMGAAGGAAEEEDTKKSHAPDSSMAPESETTEEGKQFSKPSDKVFFVEVNGLNFELHFLFRDEPHILLIAQKAAKNVYVKESGNIEQCSVIEDKVTKRIALETAGVNFRSFWQLDEYLDIDHIRSNDIHAVLRTYGVEAARAAIINEVKNVFDYYKISVDIRHLSLIADFMTVNGGYRPMNRIGAAYFGTSPFSKMTFETATKFIVEAALHGEVDTLESPSASVCLGQPVKMGTGYFDLMHNLQV</sequence>
<proteinExistence type="inferred from homology"/>
<gene>
    <name evidence="10" type="ORF">SI7747_UN021951</name>
</gene>
<dbReference type="Gene3D" id="3.30.70.2850">
    <property type="match status" value="1"/>
</dbReference>
<protein>
    <recommendedName>
        <fullName evidence="2">DNA-directed RNA polymerase</fullName>
        <ecNumber evidence="2">2.7.7.6</ecNumber>
    </recommendedName>
</protein>
<dbReference type="EMBL" id="CACRZD030000375">
    <property type="protein sequence ID" value="CAA6675609.1"/>
    <property type="molecule type" value="Genomic_DNA"/>
</dbReference>
<reference evidence="11" key="1">
    <citation type="journal article" date="2020" name="Sci. Rep.">
        <title>Chromosome-scale genome assembly for the duckweed Spirodela intermedia, integrating cytogenetic maps, PacBio and Oxford Nanopore libraries.</title>
        <authorList>
            <person name="Hoang P.T.N."/>
            <person name="Fiebig A."/>
            <person name="Novak P."/>
            <person name="Macas J."/>
            <person name="Cao H.X."/>
            <person name="Stepanenko A."/>
            <person name="Chen G."/>
            <person name="Borisjuk N."/>
            <person name="Scholz U."/>
            <person name="Schubert I."/>
        </authorList>
    </citation>
    <scope>NUCLEOTIDE SEQUENCE [LARGE SCALE GENOMIC DNA]</scope>
</reference>
<evidence type="ECO:0000256" key="2">
    <source>
        <dbReference type="ARBA" id="ARBA00012418"/>
    </source>
</evidence>
<keyword evidence="5" id="KW-0548">Nucleotidyltransferase</keyword>
<evidence type="ECO:0000256" key="8">
    <source>
        <dbReference type="SAM" id="MobiDB-lite"/>
    </source>
</evidence>
<feature type="compositionally biased region" description="Polar residues" evidence="8">
    <location>
        <begin position="103"/>
        <end position="112"/>
    </location>
</feature>
<evidence type="ECO:0000256" key="3">
    <source>
        <dbReference type="ARBA" id="ARBA00022478"/>
    </source>
</evidence>
<evidence type="ECO:0000256" key="1">
    <source>
        <dbReference type="ARBA" id="ARBA00006460"/>
    </source>
</evidence>
<feature type="region of interest" description="Disordered" evidence="8">
    <location>
        <begin position="168"/>
        <end position="215"/>
    </location>
</feature>
<feature type="domain" description="RNA polymerase Rpb1" evidence="9">
    <location>
        <begin position="221"/>
        <end position="363"/>
    </location>
</feature>